<dbReference type="Pfam" id="PF01827">
    <property type="entry name" value="FTH"/>
    <property type="match status" value="1"/>
</dbReference>
<dbReference type="AGR" id="WB:WBGene00010212"/>
<dbReference type="SMART" id="SM00256">
    <property type="entry name" value="FBOX"/>
    <property type="match status" value="1"/>
</dbReference>
<dbReference type="AlphaFoldDB" id="Q9XUX2"/>
<dbReference type="PhylomeDB" id="Q9XUX2"/>
<sequence>MTDPDENANLLMLCEDKNAQQACILYEYLQKTKISDAFDIFCDVLGEEAMEFREFEFFVYKLGQENAELGSEWRFNPKCRQFLELPDDMLNEIFDHVKPIELFTIRKVSRRFRDVIGGRAPGFKQIDVEISNSNFTINFDNDDEDVQYWRENVDDKGFTIEYREHKVHVESGCVVEAGLSDLYRIMKNPKFSLEIFDVKLDRYLDYEKIEIMEKLLKKVKYIKVNQFVVRDCDTIIHVLPYLRPGTLEELHFVPASSHVSFDRIVNTLQFCCAKKFFMDDETYKLSKSTGIDNFFHLSHFIISVQEFTTRDAMKIKNIFMKEPSFKYAKILAEIPNQMEILRVFYPAYSEPLPPGVRYETDGDKFALLFISESFEVIKVENFDFSDIEDLGGADDDDSDSD</sequence>
<dbReference type="HOGENOM" id="CLU_030831_3_2_1"/>
<evidence type="ECO:0000259" key="1">
    <source>
        <dbReference type="PROSITE" id="PS50181"/>
    </source>
</evidence>
<dbReference type="PaxDb" id="6239-F57G4.8"/>
<evidence type="ECO:0000313" key="4">
    <source>
        <dbReference type="WormBase" id="F57G4.8"/>
    </source>
</evidence>
<dbReference type="InterPro" id="IPR041426">
    <property type="entry name" value="Mos1_HTH"/>
</dbReference>
<evidence type="ECO:0000313" key="3">
    <source>
        <dbReference type="Proteomes" id="UP000001940"/>
    </source>
</evidence>
<dbReference type="PANTHER" id="PTHR23015:SF4">
    <property type="entry name" value="DUF38 DOMAIN-CONTAINING PROTEIN-RELATED"/>
    <property type="match status" value="1"/>
</dbReference>
<accession>Q9XUX2</accession>
<dbReference type="KEGG" id="cel:CELE_F57G4.8"/>
<dbReference type="InterPro" id="IPR002900">
    <property type="entry name" value="DUF38/FTH_CAE_spp"/>
</dbReference>
<gene>
    <name evidence="2 4" type="primary">fbxa-192</name>
    <name evidence="2" type="ORF">CELE_F57G4.8</name>
    <name evidence="4" type="ORF">F57G4.8</name>
</gene>
<dbReference type="PROSITE" id="PS50181">
    <property type="entry name" value="FBOX"/>
    <property type="match status" value="1"/>
</dbReference>
<dbReference type="GeneID" id="186462"/>
<dbReference type="SUPFAM" id="SSF81383">
    <property type="entry name" value="F-box domain"/>
    <property type="match status" value="1"/>
</dbReference>
<dbReference type="PANTHER" id="PTHR23015">
    <property type="entry name" value="UNCHARACTERIZED C.ELEGANS PROTEIN"/>
    <property type="match status" value="1"/>
</dbReference>
<feature type="domain" description="F-box" evidence="1">
    <location>
        <begin position="79"/>
        <end position="126"/>
    </location>
</feature>
<protein>
    <submittedName>
        <fullName evidence="2">F-box domain-containing protein</fullName>
    </submittedName>
</protein>
<dbReference type="InterPro" id="IPR040161">
    <property type="entry name" value="FB224"/>
</dbReference>
<dbReference type="STRING" id="6239.F57G4.8.1"/>
<dbReference type="Pfam" id="PF00646">
    <property type="entry name" value="F-box"/>
    <property type="match status" value="1"/>
</dbReference>
<organism evidence="2 3">
    <name type="scientific">Caenorhabditis elegans</name>
    <dbReference type="NCBI Taxonomy" id="6239"/>
    <lineage>
        <taxon>Eukaryota</taxon>
        <taxon>Metazoa</taxon>
        <taxon>Ecdysozoa</taxon>
        <taxon>Nematoda</taxon>
        <taxon>Chromadorea</taxon>
        <taxon>Rhabditida</taxon>
        <taxon>Rhabditina</taxon>
        <taxon>Rhabditomorpha</taxon>
        <taxon>Rhabditoidea</taxon>
        <taxon>Rhabditidae</taxon>
        <taxon>Peloderinae</taxon>
        <taxon>Caenorhabditis</taxon>
    </lineage>
</organism>
<dbReference type="Pfam" id="PF17906">
    <property type="entry name" value="HTH_48"/>
    <property type="match status" value="1"/>
</dbReference>
<dbReference type="InterPro" id="IPR036047">
    <property type="entry name" value="F-box-like_dom_sf"/>
</dbReference>
<dbReference type="PIR" id="T22868">
    <property type="entry name" value="T22868"/>
</dbReference>
<dbReference type="EMBL" id="BX284605">
    <property type="protein sequence ID" value="CAB04510.2"/>
    <property type="molecule type" value="Genomic_DNA"/>
</dbReference>
<dbReference type="RefSeq" id="NP_507465.2">
    <property type="nucleotide sequence ID" value="NM_075064.3"/>
</dbReference>
<dbReference type="CTD" id="186462"/>
<name>Q9XUX2_CAEEL</name>
<dbReference type="OrthoDB" id="5905315at2759"/>
<reference evidence="2 3" key="1">
    <citation type="journal article" date="1998" name="Science">
        <title>Genome sequence of the nematode C. elegans: a platform for investigating biology.</title>
        <authorList>
            <consortium name="The C. elegans sequencing consortium"/>
            <person name="Sulson J.E."/>
            <person name="Waterston R."/>
        </authorList>
    </citation>
    <scope>NUCLEOTIDE SEQUENCE [LARGE SCALE GENOMIC DNA]</scope>
    <source>
        <strain evidence="2 3">Bristol N2</strain>
    </source>
</reference>
<dbReference type="Proteomes" id="UP000001940">
    <property type="component" value="Chromosome V"/>
</dbReference>
<dbReference type="CDD" id="cd22150">
    <property type="entry name" value="F-box_CeFBXA-like"/>
    <property type="match status" value="1"/>
</dbReference>
<dbReference type="WormBase" id="F57G4.8">
    <property type="protein sequence ID" value="CE40854"/>
    <property type="gene ID" value="WBGene00010212"/>
    <property type="gene designation" value="fbxa-192"/>
</dbReference>
<keyword evidence="3" id="KW-1185">Reference proteome</keyword>
<evidence type="ECO:0000313" key="2">
    <source>
        <dbReference type="EMBL" id="CAB04510.2"/>
    </source>
</evidence>
<proteinExistence type="predicted"/>
<dbReference type="Bgee" id="WBGene00010212">
    <property type="expression patterns" value="Expressed in germ line (C elegans) and 3 other cell types or tissues"/>
</dbReference>
<dbReference type="InParanoid" id="Q9XUX2"/>
<dbReference type="UCSC" id="F57G4.8">
    <property type="organism name" value="c. elegans"/>
</dbReference>
<dbReference type="InterPro" id="IPR001810">
    <property type="entry name" value="F-box_dom"/>
</dbReference>